<organism evidence="2 3">
    <name type="scientific">Drosophila ananassae</name>
    <name type="common">Fruit fly</name>
    <dbReference type="NCBI Taxonomy" id="7217"/>
    <lineage>
        <taxon>Eukaryota</taxon>
        <taxon>Metazoa</taxon>
        <taxon>Ecdysozoa</taxon>
        <taxon>Arthropoda</taxon>
        <taxon>Hexapoda</taxon>
        <taxon>Insecta</taxon>
        <taxon>Pterygota</taxon>
        <taxon>Neoptera</taxon>
        <taxon>Endopterygota</taxon>
        <taxon>Diptera</taxon>
        <taxon>Brachycera</taxon>
        <taxon>Muscomorpha</taxon>
        <taxon>Ephydroidea</taxon>
        <taxon>Drosophilidae</taxon>
        <taxon>Drosophila</taxon>
        <taxon>Sophophora</taxon>
    </lineage>
</organism>
<dbReference type="OMA" id="HYPGGWK"/>
<dbReference type="EMBL" id="CH902618">
    <property type="protein sequence ID" value="EDV40797.1"/>
    <property type="molecule type" value="Genomic_DNA"/>
</dbReference>
<feature type="domain" description="Rhodanese" evidence="1">
    <location>
        <begin position="40"/>
        <end position="138"/>
    </location>
</feature>
<dbReference type="KEGG" id="dan:6502845"/>
<dbReference type="Proteomes" id="UP000007801">
    <property type="component" value="Unassembled WGS sequence"/>
</dbReference>
<dbReference type="eggNOG" id="KOG1530">
    <property type="taxonomic scope" value="Eukaryota"/>
</dbReference>
<dbReference type="InterPro" id="IPR001763">
    <property type="entry name" value="Rhodanese-like_dom"/>
</dbReference>
<keyword evidence="3" id="KW-1185">Reference proteome</keyword>
<sequence length="139" mass="15780">MSILESAGSFIASKLKNQTKFIFRPFASIVTYDEVKDVPNKPEICLIDVRQRKELEETGRIPASINIPLDELEEALTLERANFKLKYGRAKPQKDTKIIFSCKSGRRAEKAEKIAKALGYTNLSLYAGAWLDWAKKEDL</sequence>
<dbReference type="GeneID" id="6502845"/>
<gene>
    <name evidence="2" type="primary">Dana\GF20128</name>
    <name evidence="2" type="synonym">dana_GLEANR_22533</name>
    <name evidence="2" type="ORF">GF20128</name>
</gene>
<evidence type="ECO:0000313" key="3">
    <source>
        <dbReference type="Proteomes" id="UP000007801"/>
    </source>
</evidence>
<protein>
    <recommendedName>
        <fullName evidence="1">Rhodanese domain-containing protein</fullName>
    </recommendedName>
</protein>
<evidence type="ECO:0000259" key="1">
    <source>
        <dbReference type="PROSITE" id="PS50206"/>
    </source>
</evidence>
<dbReference type="PhylomeDB" id="B3M6E8"/>
<dbReference type="CDD" id="cd01519">
    <property type="entry name" value="RHOD_HSP67B2"/>
    <property type="match status" value="1"/>
</dbReference>
<dbReference type="Pfam" id="PF00581">
    <property type="entry name" value="Rhodanese"/>
    <property type="match status" value="1"/>
</dbReference>
<reference evidence="2 3" key="1">
    <citation type="journal article" date="2007" name="Nature">
        <title>Evolution of genes and genomes on the Drosophila phylogeny.</title>
        <authorList>
            <consortium name="Drosophila 12 Genomes Consortium"/>
            <person name="Clark A.G."/>
            <person name="Eisen M.B."/>
            <person name="Smith D.R."/>
            <person name="Bergman C.M."/>
            <person name="Oliver B."/>
            <person name="Markow T.A."/>
            <person name="Kaufman T.C."/>
            <person name="Kellis M."/>
            <person name="Gelbart W."/>
            <person name="Iyer V.N."/>
            <person name="Pollard D.A."/>
            <person name="Sackton T.B."/>
            <person name="Larracuente A.M."/>
            <person name="Singh N.D."/>
            <person name="Abad J.P."/>
            <person name="Abt D.N."/>
            <person name="Adryan B."/>
            <person name="Aguade M."/>
            <person name="Akashi H."/>
            <person name="Anderson W.W."/>
            <person name="Aquadro C.F."/>
            <person name="Ardell D.H."/>
            <person name="Arguello R."/>
            <person name="Artieri C.G."/>
            <person name="Barbash D.A."/>
            <person name="Barker D."/>
            <person name="Barsanti P."/>
            <person name="Batterham P."/>
            <person name="Batzoglou S."/>
            <person name="Begun D."/>
            <person name="Bhutkar A."/>
            <person name="Blanco E."/>
            <person name="Bosak S.A."/>
            <person name="Bradley R.K."/>
            <person name="Brand A.D."/>
            <person name="Brent M.R."/>
            <person name="Brooks A.N."/>
            <person name="Brown R.H."/>
            <person name="Butlin R.K."/>
            <person name="Caggese C."/>
            <person name="Calvi B.R."/>
            <person name="Bernardo de Carvalho A."/>
            <person name="Caspi A."/>
            <person name="Castrezana S."/>
            <person name="Celniker S.E."/>
            <person name="Chang J.L."/>
            <person name="Chapple C."/>
            <person name="Chatterji S."/>
            <person name="Chinwalla A."/>
            <person name="Civetta A."/>
            <person name="Clifton S.W."/>
            <person name="Comeron J.M."/>
            <person name="Costello J.C."/>
            <person name="Coyne J.A."/>
            <person name="Daub J."/>
            <person name="David R.G."/>
            <person name="Delcher A.L."/>
            <person name="Delehaunty K."/>
            <person name="Do C.B."/>
            <person name="Ebling H."/>
            <person name="Edwards K."/>
            <person name="Eickbush T."/>
            <person name="Evans J.D."/>
            <person name="Filipski A."/>
            <person name="Findeiss S."/>
            <person name="Freyhult E."/>
            <person name="Fulton L."/>
            <person name="Fulton R."/>
            <person name="Garcia A.C."/>
            <person name="Gardiner A."/>
            <person name="Garfield D.A."/>
            <person name="Garvin B.E."/>
            <person name="Gibson G."/>
            <person name="Gilbert D."/>
            <person name="Gnerre S."/>
            <person name="Godfrey J."/>
            <person name="Good R."/>
            <person name="Gotea V."/>
            <person name="Gravely B."/>
            <person name="Greenberg A.J."/>
            <person name="Griffiths-Jones S."/>
            <person name="Gross S."/>
            <person name="Guigo R."/>
            <person name="Gustafson E.A."/>
            <person name="Haerty W."/>
            <person name="Hahn M.W."/>
            <person name="Halligan D.L."/>
            <person name="Halpern A.L."/>
            <person name="Halter G.M."/>
            <person name="Han M.V."/>
            <person name="Heger A."/>
            <person name="Hillier L."/>
            <person name="Hinrichs A.S."/>
            <person name="Holmes I."/>
            <person name="Hoskins R.A."/>
            <person name="Hubisz M.J."/>
            <person name="Hultmark D."/>
            <person name="Huntley M.A."/>
            <person name="Jaffe D.B."/>
            <person name="Jagadeeshan S."/>
            <person name="Jeck W.R."/>
            <person name="Johnson J."/>
            <person name="Jones C.D."/>
            <person name="Jordan W.C."/>
            <person name="Karpen G.H."/>
            <person name="Kataoka E."/>
            <person name="Keightley P.D."/>
            <person name="Kheradpour P."/>
            <person name="Kirkness E.F."/>
            <person name="Koerich L.B."/>
            <person name="Kristiansen K."/>
            <person name="Kudrna D."/>
            <person name="Kulathinal R.J."/>
            <person name="Kumar S."/>
            <person name="Kwok R."/>
            <person name="Lander E."/>
            <person name="Langley C.H."/>
            <person name="Lapoint R."/>
            <person name="Lazzaro B.P."/>
            <person name="Lee S.J."/>
            <person name="Levesque L."/>
            <person name="Li R."/>
            <person name="Lin C.F."/>
            <person name="Lin M.F."/>
            <person name="Lindblad-Toh K."/>
            <person name="Llopart A."/>
            <person name="Long M."/>
            <person name="Low L."/>
            <person name="Lozovsky E."/>
            <person name="Lu J."/>
            <person name="Luo M."/>
            <person name="Machado C.A."/>
            <person name="Makalowski W."/>
            <person name="Marzo M."/>
            <person name="Matsuda M."/>
            <person name="Matzkin L."/>
            <person name="McAllister B."/>
            <person name="McBride C.S."/>
            <person name="McKernan B."/>
            <person name="McKernan K."/>
            <person name="Mendez-Lago M."/>
            <person name="Minx P."/>
            <person name="Mollenhauer M.U."/>
            <person name="Montooth K."/>
            <person name="Mount S.M."/>
            <person name="Mu X."/>
            <person name="Myers E."/>
            <person name="Negre B."/>
            <person name="Newfeld S."/>
            <person name="Nielsen R."/>
            <person name="Noor M.A."/>
            <person name="O'Grady P."/>
            <person name="Pachter L."/>
            <person name="Papaceit M."/>
            <person name="Parisi M.J."/>
            <person name="Parisi M."/>
            <person name="Parts L."/>
            <person name="Pedersen J.S."/>
            <person name="Pesole G."/>
            <person name="Phillippy A.M."/>
            <person name="Ponting C.P."/>
            <person name="Pop M."/>
            <person name="Porcelli D."/>
            <person name="Powell J.R."/>
            <person name="Prohaska S."/>
            <person name="Pruitt K."/>
            <person name="Puig M."/>
            <person name="Quesneville H."/>
            <person name="Ram K.R."/>
            <person name="Rand D."/>
            <person name="Rasmussen M.D."/>
            <person name="Reed L.K."/>
            <person name="Reenan R."/>
            <person name="Reily A."/>
            <person name="Remington K.A."/>
            <person name="Rieger T.T."/>
            <person name="Ritchie M.G."/>
            <person name="Robin C."/>
            <person name="Rogers Y.H."/>
            <person name="Rohde C."/>
            <person name="Rozas J."/>
            <person name="Rubenfield M.J."/>
            <person name="Ruiz A."/>
            <person name="Russo S."/>
            <person name="Salzberg S.L."/>
            <person name="Sanchez-Gracia A."/>
            <person name="Saranga D.J."/>
            <person name="Sato H."/>
            <person name="Schaeffer S.W."/>
            <person name="Schatz M.C."/>
            <person name="Schlenke T."/>
            <person name="Schwartz R."/>
            <person name="Segarra C."/>
            <person name="Singh R.S."/>
            <person name="Sirot L."/>
            <person name="Sirota M."/>
            <person name="Sisneros N.B."/>
            <person name="Smith C.D."/>
            <person name="Smith T.F."/>
            <person name="Spieth J."/>
            <person name="Stage D.E."/>
            <person name="Stark A."/>
            <person name="Stephan W."/>
            <person name="Strausberg R.L."/>
            <person name="Strempel S."/>
            <person name="Sturgill D."/>
            <person name="Sutton G."/>
            <person name="Sutton G.G."/>
            <person name="Tao W."/>
            <person name="Teichmann S."/>
            <person name="Tobari Y.N."/>
            <person name="Tomimura Y."/>
            <person name="Tsolas J.M."/>
            <person name="Valente V.L."/>
            <person name="Venter E."/>
            <person name="Venter J.C."/>
            <person name="Vicario S."/>
            <person name="Vieira F.G."/>
            <person name="Vilella A.J."/>
            <person name="Villasante A."/>
            <person name="Walenz B."/>
            <person name="Wang J."/>
            <person name="Wasserman M."/>
            <person name="Watts T."/>
            <person name="Wilson D."/>
            <person name="Wilson R.K."/>
            <person name="Wing R.A."/>
            <person name="Wolfner M.F."/>
            <person name="Wong A."/>
            <person name="Wong G.K."/>
            <person name="Wu C.I."/>
            <person name="Wu G."/>
            <person name="Yamamoto D."/>
            <person name="Yang H.P."/>
            <person name="Yang S.P."/>
            <person name="Yorke J.A."/>
            <person name="Yoshida K."/>
            <person name="Zdobnov E."/>
            <person name="Zhang P."/>
            <person name="Zhang Y."/>
            <person name="Zimin A.V."/>
            <person name="Baldwin J."/>
            <person name="Abdouelleil A."/>
            <person name="Abdulkadir J."/>
            <person name="Abebe A."/>
            <person name="Abera B."/>
            <person name="Abreu J."/>
            <person name="Acer S.C."/>
            <person name="Aftuck L."/>
            <person name="Alexander A."/>
            <person name="An P."/>
            <person name="Anderson E."/>
            <person name="Anderson S."/>
            <person name="Arachi H."/>
            <person name="Azer M."/>
            <person name="Bachantsang P."/>
            <person name="Barry A."/>
            <person name="Bayul T."/>
            <person name="Berlin A."/>
            <person name="Bessette D."/>
            <person name="Bloom T."/>
            <person name="Blye J."/>
            <person name="Boguslavskiy L."/>
            <person name="Bonnet C."/>
            <person name="Boukhgalter B."/>
            <person name="Bourzgui I."/>
            <person name="Brown A."/>
            <person name="Cahill P."/>
            <person name="Channer S."/>
            <person name="Cheshatsang Y."/>
            <person name="Chuda L."/>
            <person name="Citroen M."/>
            <person name="Collymore A."/>
            <person name="Cooke P."/>
            <person name="Costello M."/>
            <person name="D'Aco K."/>
            <person name="Daza R."/>
            <person name="De Haan G."/>
            <person name="DeGray S."/>
            <person name="DeMaso C."/>
            <person name="Dhargay N."/>
            <person name="Dooley K."/>
            <person name="Dooley E."/>
            <person name="Doricent M."/>
            <person name="Dorje P."/>
            <person name="Dorjee K."/>
            <person name="Dupes A."/>
            <person name="Elong R."/>
            <person name="Falk J."/>
            <person name="Farina A."/>
            <person name="Faro S."/>
            <person name="Ferguson D."/>
            <person name="Fisher S."/>
            <person name="Foley C.D."/>
            <person name="Franke A."/>
            <person name="Friedrich D."/>
            <person name="Gadbois L."/>
            <person name="Gearin G."/>
            <person name="Gearin C.R."/>
            <person name="Giannoukos G."/>
            <person name="Goode T."/>
            <person name="Graham J."/>
            <person name="Grandbois E."/>
            <person name="Grewal S."/>
            <person name="Gyaltsen K."/>
            <person name="Hafez N."/>
            <person name="Hagos B."/>
            <person name="Hall J."/>
            <person name="Henson C."/>
            <person name="Hollinger A."/>
            <person name="Honan T."/>
            <person name="Huard M.D."/>
            <person name="Hughes L."/>
            <person name="Hurhula B."/>
            <person name="Husby M.E."/>
            <person name="Kamat A."/>
            <person name="Kanga B."/>
            <person name="Kashin S."/>
            <person name="Khazanovich D."/>
            <person name="Kisner P."/>
            <person name="Lance K."/>
            <person name="Lara M."/>
            <person name="Lee W."/>
            <person name="Lennon N."/>
            <person name="Letendre F."/>
            <person name="LeVine R."/>
            <person name="Lipovsky A."/>
            <person name="Liu X."/>
            <person name="Liu J."/>
            <person name="Liu S."/>
            <person name="Lokyitsang T."/>
            <person name="Lokyitsang Y."/>
            <person name="Lubonja R."/>
            <person name="Lui A."/>
            <person name="MacDonald P."/>
            <person name="Magnisalis V."/>
            <person name="Maru K."/>
            <person name="Matthews C."/>
            <person name="McCusker W."/>
            <person name="McDonough S."/>
            <person name="Mehta T."/>
            <person name="Meldrim J."/>
            <person name="Meneus L."/>
            <person name="Mihai O."/>
            <person name="Mihalev A."/>
            <person name="Mihova T."/>
            <person name="Mittelman R."/>
            <person name="Mlenga V."/>
            <person name="Montmayeur A."/>
            <person name="Mulrain L."/>
            <person name="Navidi A."/>
            <person name="Naylor J."/>
            <person name="Negash T."/>
            <person name="Nguyen T."/>
            <person name="Nguyen N."/>
            <person name="Nicol R."/>
            <person name="Norbu C."/>
            <person name="Norbu N."/>
            <person name="Novod N."/>
            <person name="O'Neill B."/>
            <person name="Osman S."/>
            <person name="Markiewicz E."/>
            <person name="Oyono O.L."/>
            <person name="Patti C."/>
            <person name="Phunkhang P."/>
            <person name="Pierre F."/>
            <person name="Priest M."/>
            <person name="Raghuraman S."/>
            <person name="Rege F."/>
            <person name="Reyes R."/>
            <person name="Rise C."/>
            <person name="Rogov P."/>
            <person name="Ross K."/>
            <person name="Ryan E."/>
            <person name="Settipalli S."/>
            <person name="Shea T."/>
            <person name="Sherpa N."/>
            <person name="Shi L."/>
            <person name="Shih D."/>
            <person name="Sparrow T."/>
            <person name="Spaulding J."/>
            <person name="Stalker J."/>
            <person name="Stange-Thomann N."/>
            <person name="Stavropoulos S."/>
            <person name="Stone C."/>
            <person name="Strader C."/>
            <person name="Tesfaye S."/>
            <person name="Thomson T."/>
            <person name="Thoulutsang Y."/>
            <person name="Thoulutsang D."/>
            <person name="Topham K."/>
            <person name="Topping I."/>
            <person name="Tsamla T."/>
            <person name="Vassiliev H."/>
            <person name="Vo A."/>
            <person name="Wangchuk T."/>
            <person name="Wangdi T."/>
            <person name="Weiand M."/>
            <person name="Wilkinson J."/>
            <person name="Wilson A."/>
            <person name="Yadav S."/>
            <person name="Young G."/>
            <person name="Yu Q."/>
            <person name="Zembek L."/>
            <person name="Zhong D."/>
            <person name="Zimmer A."/>
            <person name="Zwirko Z."/>
            <person name="Jaffe D.B."/>
            <person name="Alvarez P."/>
            <person name="Brockman W."/>
            <person name="Butler J."/>
            <person name="Chin C."/>
            <person name="Gnerre S."/>
            <person name="Grabherr M."/>
            <person name="Kleber M."/>
            <person name="Mauceli E."/>
            <person name="MacCallum I."/>
        </authorList>
    </citation>
    <scope>NUCLEOTIDE SEQUENCE [LARGE SCALE GENOMIC DNA]</scope>
    <source>
        <strain evidence="3">Tucson 14024-0371.13</strain>
    </source>
</reference>
<dbReference type="HOGENOM" id="CLU_089574_0_2_1"/>
<dbReference type="SMART" id="SM00450">
    <property type="entry name" value="RHOD"/>
    <property type="match status" value="1"/>
</dbReference>
<accession>B3M6E8</accession>
<dbReference type="AlphaFoldDB" id="B3M6E8"/>
<dbReference type="PANTHER" id="PTHR44086:SF10">
    <property type="entry name" value="THIOSULFATE SULFURTRANSFERASE_RHODANESE-LIKE DOMAIN-CONTAINING PROTEIN 3"/>
    <property type="match status" value="1"/>
</dbReference>
<dbReference type="Gene3D" id="3.40.250.10">
    <property type="entry name" value="Rhodanese-like domain"/>
    <property type="match status" value="1"/>
</dbReference>
<name>B3M6E8_DROAN</name>
<dbReference type="OrthoDB" id="566238at2759"/>
<dbReference type="PANTHER" id="PTHR44086">
    <property type="entry name" value="THIOSULFATE SULFURTRANSFERASE RDL2, MITOCHONDRIAL-RELATED"/>
    <property type="match status" value="1"/>
</dbReference>
<dbReference type="InParanoid" id="B3M6E8"/>
<dbReference type="STRING" id="7217.B3M6E8"/>
<proteinExistence type="predicted"/>
<dbReference type="SUPFAM" id="SSF52821">
    <property type="entry name" value="Rhodanese/Cell cycle control phosphatase"/>
    <property type="match status" value="1"/>
</dbReference>
<dbReference type="InterPro" id="IPR036873">
    <property type="entry name" value="Rhodanese-like_dom_sf"/>
</dbReference>
<evidence type="ECO:0000313" key="2">
    <source>
        <dbReference type="EMBL" id="EDV40797.1"/>
    </source>
</evidence>
<dbReference type="PROSITE" id="PS50206">
    <property type="entry name" value="RHODANESE_3"/>
    <property type="match status" value="1"/>
</dbReference>